<dbReference type="PANTHER" id="PTHR36842">
    <property type="entry name" value="PROTEIN TOLB HOMOLOG"/>
    <property type="match status" value="1"/>
</dbReference>
<evidence type="ECO:0008006" key="4">
    <source>
        <dbReference type="Google" id="ProtNLM"/>
    </source>
</evidence>
<dbReference type="EMBL" id="DPVV01000445">
    <property type="protein sequence ID" value="HCL03367.1"/>
    <property type="molecule type" value="Genomic_DNA"/>
</dbReference>
<keyword evidence="1" id="KW-0732">Signal</keyword>
<accession>A0A3D2X9G7</accession>
<dbReference type="InterPro" id="IPR011042">
    <property type="entry name" value="6-blade_b-propeller_TolB-like"/>
</dbReference>
<evidence type="ECO:0000313" key="3">
    <source>
        <dbReference type="Proteomes" id="UP000262969"/>
    </source>
</evidence>
<evidence type="ECO:0000313" key="2">
    <source>
        <dbReference type="EMBL" id="HCL03367.1"/>
    </source>
</evidence>
<evidence type="ECO:0000256" key="1">
    <source>
        <dbReference type="SAM" id="SignalP"/>
    </source>
</evidence>
<dbReference type="PROSITE" id="PS51257">
    <property type="entry name" value="PROKAR_LIPOPROTEIN"/>
    <property type="match status" value="1"/>
</dbReference>
<dbReference type="AlphaFoldDB" id="A0A3D2X9G7"/>
<feature type="chain" id="PRO_5017628637" description="Lipoprotein" evidence="1">
    <location>
        <begin position="24"/>
        <end position="400"/>
    </location>
</feature>
<comment type="caution">
    <text evidence="2">The sequence shown here is derived from an EMBL/GenBank/DDBJ whole genome shotgun (WGS) entry which is preliminary data.</text>
</comment>
<feature type="signal peptide" evidence="1">
    <location>
        <begin position="1"/>
        <end position="23"/>
    </location>
</feature>
<protein>
    <recommendedName>
        <fullName evidence="4">Lipoprotein</fullName>
    </recommendedName>
</protein>
<gene>
    <name evidence="2" type="ORF">DHW61_13335</name>
</gene>
<organism evidence="2 3">
    <name type="scientific">Lachnoclostridium phytofermentans</name>
    <dbReference type="NCBI Taxonomy" id="66219"/>
    <lineage>
        <taxon>Bacteria</taxon>
        <taxon>Bacillati</taxon>
        <taxon>Bacillota</taxon>
        <taxon>Clostridia</taxon>
        <taxon>Lachnospirales</taxon>
        <taxon>Lachnospiraceae</taxon>
    </lineage>
</organism>
<dbReference type="Proteomes" id="UP000262969">
    <property type="component" value="Unassembled WGS sequence"/>
</dbReference>
<sequence length="400" mass="44612">MMKIIKFVAAIAFLLTFTACSMKQEGNRTVIKEPGKSITVIENENTETDQPSIFVEKIDRYEGMEITDWFDEQTVVLAKENPELGKMSLLENAEFYPRSIYLYHLDTKEYETVKAPKDMFLGGAILSPDKKHLLYCEYSIGDTAHYLMSMDEREQSLVTDNILGVALTAEWADANSVIGASYAGGAYIADTNRNITQVADLQEQLLTVQKTQDKIYYITIDDSLQLYMLDMITNEKKNLKVENADGIIPSPDGKQILISQWEGSKKKLLVADAEGNILRTIAEGTEVTGASWSPNQLMIAYQLKTVINGVDSSGLYLYDVLTGKSMQIAVNIGSAKIRWSPLGGKIAIAELDERNYNSSIIYLKVNTAETDETNAKDNDKDASETKNIGYIVAINTEKKH</sequence>
<name>A0A3D2X9G7_9FIRM</name>
<proteinExistence type="predicted"/>
<dbReference type="SUPFAM" id="SSF82171">
    <property type="entry name" value="DPP6 N-terminal domain-like"/>
    <property type="match status" value="1"/>
</dbReference>
<dbReference type="Gene3D" id="2.120.10.30">
    <property type="entry name" value="TolB, C-terminal domain"/>
    <property type="match status" value="1"/>
</dbReference>
<reference evidence="2 3" key="1">
    <citation type="journal article" date="2018" name="Nat. Biotechnol.">
        <title>A standardized bacterial taxonomy based on genome phylogeny substantially revises the tree of life.</title>
        <authorList>
            <person name="Parks D.H."/>
            <person name="Chuvochina M."/>
            <person name="Waite D.W."/>
            <person name="Rinke C."/>
            <person name="Skarshewski A."/>
            <person name="Chaumeil P.A."/>
            <person name="Hugenholtz P."/>
        </authorList>
    </citation>
    <scope>NUCLEOTIDE SEQUENCE [LARGE SCALE GENOMIC DNA]</scope>
    <source>
        <strain evidence="2">UBA11728</strain>
    </source>
</reference>